<feature type="domain" description="Glycoside hydrolase family 29 N-terminal" evidence="6">
    <location>
        <begin position="45"/>
        <end position="136"/>
    </location>
</feature>
<organism evidence="7">
    <name type="scientific">human gut metagenome</name>
    <dbReference type="NCBI Taxonomy" id="408170"/>
    <lineage>
        <taxon>unclassified sequences</taxon>
        <taxon>metagenomes</taxon>
        <taxon>organismal metagenomes</taxon>
    </lineage>
</organism>
<keyword evidence="5" id="KW-0326">Glycosidase</keyword>
<keyword evidence="3" id="KW-0732">Signal</keyword>
<accession>K1SCK4</accession>
<dbReference type="GO" id="GO:0006004">
    <property type="term" value="P:fucose metabolic process"/>
    <property type="evidence" value="ECO:0007669"/>
    <property type="project" value="TreeGrafter"/>
</dbReference>
<protein>
    <recommendedName>
        <fullName evidence="2">alpha-L-fucosidase</fullName>
        <ecNumber evidence="2">3.2.1.51</ecNumber>
    </recommendedName>
</protein>
<dbReference type="AlphaFoldDB" id="K1SCK4"/>
<comment type="similarity">
    <text evidence="1">Belongs to the glycosyl hydrolase 29 family.</text>
</comment>
<proteinExistence type="inferred from homology"/>
<dbReference type="InterPro" id="IPR017853">
    <property type="entry name" value="GH"/>
</dbReference>
<comment type="caution">
    <text evidence="7">The sequence shown here is derived from an EMBL/GenBank/DDBJ whole genome shotgun (WGS) entry which is preliminary data.</text>
</comment>
<dbReference type="GO" id="GO:0004560">
    <property type="term" value="F:alpha-L-fucosidase activity"/>
    <property type="evidence" value="ECO:0007669"/>
    <property type="project" value="InterPro"/>
</dbReference>
<dbReference type="Gene3D" id="3.20.20.80">
    <property type="entry name" value="Glycosidases"/>
    <property type="match status" value="1"/>
</dbReference>
<dbReference type="Pfam" id="PF01120">
    <property type="entry name" value="Alpha_L_fucos"/>
    <property type="match status" value="1"/>
</dbReference>
<evidence type="ECO:0000256" key="4">
    <source>
        <dbReference type="ARBA" id="ARBA00022801"/>
    </source>
</evidence>
<reference evidence="7" key="1">
    <citation type="journal article" date="2013" name="Environ. Microbiol.">
        <title>Microbiota from the distal guts of lean and obese adolescents exhibit partial functional redundancy besides clear differences in community structure.</title>
        <authorList>
            <person name="Ferrer M."/>
            <person name="Ruiz A."/>
            <person name="Lanza F."/>
            <person name="Haange S.B."/>
            <person name="Oberbach A."/>
            <person name="Till H."/>
            <person name="Bargiela R."/>
            <person name="Campoy C."/>
            <person name="Segura M.T."/>
            <person name="Richter M."/>
            <person name="von Bergen M."/>
            <person name="Seifert J."/>
            <person name="Suarez A."/>
        </authorList>
    </citation>
    <scope>NUCLEOTIDE SEQUENCE</scope>
</reference>
<evidence type="ECO:0000313" key="7">
    <source>
        <dbReference type="EMBL" id="EKC55253.1"/>
    </source>
</evidence>
<gene>
    <name evidence="7" type="ORF">OBE_11652</name>
</gene>
<dbReference type="InterPro" id="IPR000933">
    <property type="entry name" value="Glyco_hydro_29"/>
</dbReference>
<name>K1SCK4_9ZZZZ</name>
<dbReference type="EC" id="3.2.1.51" evidence="2"/>
<dbReference type="SUPFAM" id="SSF51445">
    <property type="entry name" value="(Trans)glycosidases"/>
    <property type="match status" value="1"/>
</dbReference>
<sequence length="141" mass="16061">MQDFEKAAGIVPEERQLKWQKTEFYAFCHFGMNTFTGKEWGDGKTPTEVFNPTDFDAEQWARSVKSAGMKALILTCKHHDGFCLWPSEYTDYSVKNSPFKDGNGDIVKEVAEACRKYSLGFGVYLSPVGQTRKNLRQRSSI</sequence>
<dbReference type="PANTHER" id="PTHR10030">
    <property type="entry name" value="ALPHA-L-FUCOSIDASE"/>
    <property type="match status" value="1"/>
</dbReference>
<evidence type="ECO:0000256" key="2">
    <source>
        <dbReference type="ARBA" id="ARBA00012662"/>
    </source>
</evidence>
<dbReference type="PANTHER" id="PTHR10030:SF37">
    <property type="entry name" value="ALPHA-L-FUCOSIDASE-RELATED"/>
    <property type="match status" value="1"/>
</dbReference>
<evidence type="ECO:0000256" key="1">
    <source>
        <dbReference type="ARBA" id="ARBA00007951"/>
    </source>
</evidence>
<evidence type="ECO:0000256" key="5">
    <source>
        <dbReference type="ARBA" id="ARBA00023295"/>
    </source>
</evidence>
<dbReference type="GO" id="GO:0005764">
    <property type="term" value="C:lysosome"/>
    <property type="evidence" value="ECO:0007669"/>
    <property type="project" value="TreeGrafter"/>
</dbReference>
<dbReference type="EMBL" id="AJWZ01008032">
    <property type="protein sequence ID" value="EKC55253.1"/>
    <property type="molecule type" value="Genomic_DNA"/>
</dbReference>
<dbReference type="InterPro" id="IPR057739">
    <property type="entry name" value="Glyco_hydro_29_N"/>
</dbReference>
<evidence type="ECO:0000259" key="6">
    <source>
        <dbReference type="Pfam" id="PF01120"/>
    </source>
</evidence>
<dbReference type="SMART" id="SM00812">
    <property type="entry name" value="Alpha_L_fucos"/>
    <property type="match status" value="1"/>
</dbReference>
<keyword evidence="4" id="KW-0378">Hydrolase</keyword>
<dbReference type="GO" id="GO:0016139">
    <property type="term" value="P:glycoside catabolic process"/>
    <property type="evidence" value="ECO:0007669"/>
    <property type="project" value="TreeGrafter"/>
</dbReference>
<evidence type="ECO:0000256" key="3">
    <source>
        <dbReference type="ARBA" id="ARBA00022729"/>
    </source>
</evidence>